<gene>
    <name evidence="2" type="ORF">chiPu_0029132</name>
</gene>
<dbReference type="InterPro" id="IPR018154">
    <property type="entry name" value="TLV/ENV_coat_polyprotein"/>
</dbReference>
<dbReference type="OMA" id="TAGECCI"/>
<accession>A0A401TPY7</accession>
<dbReference type="AlphaFoldDB" id="A0A401TPY7"/>
<dbReference type="PANTHER" id="PTHR10424">
    <property type="entry name" value="VIRAL ENVELOPE PROTEIN"/>
    <property type="match status" value="1"/>
</dbReference>
<dbReference type="EMBL" id="BEZZ01149122">
    <property type="protein sequence ID" value="GCC44740.1"/>
    <property type="molecule type" value="Genomic_DNA"/>
</dbReference>
<organism evidence="2 3">
    <name type="scientific">Chiloscyllium punctatum</name>
    <name type="common">Brownbanded bambooshark</name>
    <name type="synonym">Hemiscyllium punctatum</name>
    <dbReference type="NCBI Taxonomy" id="137246"/>
    <lineage>
        <taxon>Eukaryota</taxon>
        <taxon>Metazoa</taxon>
        <taxon>Chordata</taxon>
        <taxon>Craniata</taxon>
        <taxon>Vertebrata</taxon>
        <taxon>Chondrichthyes</taxon>
        <taxon>Elasmobranchii</taxon>
        <taxon>Galeomorphii</taxon>
        <taxon>Galeoidea</taxon>
        <taxon>Orectolobiformes</taxon>
        <taxon>Hemiscylliidae</taxon>
        <taxon>Chiloscyllium</taxon>
    </lineage>
</organism>
<keyword evidence="1" id="KW-0812">Transmembrane</keyword>
<dbReference type="STRING" id="137246.A0A401TPY7"/>
<feature type="transmembrane region" description="Helical" evidence="1">
    <location>
        <begin position="113"/>
        <end position="139"/>
    </location>
</feature>
<dbReference type="PANTHER" id="PTHR10424:SF68">
    <property type="entry name" value="ENDOGENOUS RETROVIRUS GROUP 3 MEMBER 1 ENV POLYPROTEIN"/>
    <property type="match status" value="1"/>
</dbReference>
<evidence type="ECO:0008006" key="4">
    <source>
        <dbReference type="Google" id="ProtNLM"/>
    </source>
</evidence>
<sequence length="173" mass="19157">MLNRIVRLQAVVEVITNRTALALELLAKQQDQMRAAVYQNRLALDYLLASEGGVCGKFNLTNCYIEIDDNGKAVMKISDEIRKLAQVPVHSWCPLSGLGWWDGLLGGSWWRTALLVVGGGGVILLLVLPCLTPCIQFLIQKNISRLQAVVVPQHGTRELKVLLLRKTKDFPGP</sequence>
<keyword evidence="1" id="KW-0472">Membrane</keyword>
<name>A0A401TPY7_CHIPU</name>
<keyword evidence="3" id="KW-1185">Reference proteome</keyword>
<keyword evidence="1" id="KW-1133">Transmembrane helix</keyword>
<protein>
    <recommendedName>
        <fullName evidence="4">ENR1 protein</fullName>
    </recommendedName>
</protein>
<evidence type="ECO:0000313" key="3">
    <source>
        <dbReference type="Proteomes" id="UP000287033"/>
    </source>
</evidence>
<evidence type="ECO:0000313" key="2">
    <source>
        <dbReference type="EMBL" id="GCC44740.1"/>
    </source>
</evidence>
<evidence type="ECO:0000256" key="1">
    <source>
        <dbReference type="SAM" id="Phobius"/>
    </source>
</evidence>
<proteinExistence type="predicted"/>
<dbReference type="Proteomes" id="UP000287033">
    <property type="component" value="Unassembled WGS sequence"/>
</dbReference>
<reference evidence="2 3" key="1">
    <citation type="journal article" date="2018" name="Nat. Ecol. Evol.">
        <title>Shark genomes provide insights into elasmobranch evolution and the origin of vertebrates.</title>
        <authorList>
            <person name="Hara Y"/>
            <person name="Yamaguchi K"/>
            <person name="Onimaru K"/>
            <person name="Kadota M"/>
            <person name="Koyanagi M"/>
            <person name="Keeley SD"/>
            <person name="Tatsumi K"/>
            <person name="Tanaka K"/>
            <person name="Motone F"/>
            <person name="Kageyama Y"/>
            <person name="Nozu R"/>
            <person name="Adachi N"/>
            <person name="Nishimura O"/>
            <person name="Nakagawa R"/>
            <person name="Tanegashima C"/>
            <person name="Kiyatake I"/>
            <person name="Matsumoto R"/>
            <person name="Murakumo K"/>
            <person name="Nishida K"/>
            <person name="Terakita A"/>
            <person name="Kuratani S"/>
            <person name="Sato K"/>
            <person name="Hyodo S Kuraku.S."/>
        </authorList>
    </citation>
    <scope>NUCLEOTIDE SEQUENCE [LARGE SCALE GENOMIC DNA]</scope>
</reference>
<dbReference type="OrthoDB" id="8949317at2759"/>
<dbReference type="Pfam" id="PF00429">
    <property type="entry name" value="TLV_coat"/>
    <property type="match status" value="1"/>
</dbReference>
<comment type="caution">
    <text evidence="2">The sequence shown here is derived from an EMBL/GenBank/DDBJ whole genome shotgun (WGS) entry which is preliminary data.</text>
</comment>
<dbReference type="Gene3D" id="1.10.287.210">
    <property type="match status" value="1"/>
</dbReference>
<dbReference type="SUPFAM" id="SSF58069">
    <property type="entry name" value="Virus ectodomain"/>
    <property type="match status" value="1"/>
</dbReference>